<feature type="domain" description="Glycosyl transferase family 1" evidence="1">
    <location>
        <begin position="208"/>
        <end position="369"/>
    </location>
</feature>
<dbReference type="InterPro" id="IPR050194">
    <property type="entry name" value="Glycosyltransferase_grp1"/>
</dbReference>
<dbReference type="PANTHER" id="PTHR45947">
    <property type="entry name" value="SULFOQUINOVOSYL TRANSFERASE SQD2"/>
    <property type="match status" value="1"/>
</dbReference>
<dbReference type="Proteomes" id="UP000317078">
    <property type="component" value="Unassembled WGS sequence"/>
</dbReference>
<dbReference type="InterPro" id="IPR028098">
    <property type="entry name" value="Glyco_trans_4-like_N"/>
</dbReference>
<evidence type="ECO:0000313" key="4">
    <source>
        <dbReference type="Proteomes" id="UP000317078"/>
    </source>
</evidence>
<evidence type="ECO:0000313" key="3">
    <source>
        <dbReference type="EMBL" id="TPG44254.1"/>
    </source>
</evidence>
<dbReference type="Pfam" id="PF13439">
    <property type="entry name" value="Glyco_transf_4"/>
    <property type="match status" value="1"/>
</dbReference>
<reference evidence="3 4" key="1">
    <citation type="journal article" date="2019" name="Environ. Microbiol.">
        <title>Species interactions and distinct microbial communities in high Arctic permafrost affected cryosols are associated with the CH4 and CO2 gas fluxes.</title>
        <authorList>
            <person name="Altshuler I."/>
            <person name="Hamel J."/>
            <person name="Turney S."/>
            <person name="Magnuson E."/>
            <person name="Levesque R."/>
            <person name="Greer C."/>
            <person name="Whyte L.G."/>
        </authorList>
    </citation>
    <scope>NUCLEOTIDE SEQUENCE [LARGE SCALE GENOMIC DNA]</scope>
    <source>
        <strain evidence="3 4">S9.3B</strain>
    </source>
</reference>
<dbReference type="SUPFAM" id="SSF53756">
    <property type="entry name" value="UDP-Glycosyltransferase/glycogen phosphorylase"/>
    <property type="match status" value="1"/>
</dbReference>
<protein>
    <submittedName>
        <fullName evidence="3">Glycosyltransferase family 4 protein</fullName>
    </submittedName>
</protein>
<comment type="caution">
    <text evidence="3">The sequence shown here is derived from an EMBL/GenBank/DDBJ whole genome shotgun (WGS) entry which is preliminary data.</text>
</comment>
<dbReference type="RefSeq" id="WP_140886927.1">
    <property type="nucleotide sequence ID" value="NZ_RCZP01000055.1"/>
</dbReference>
<dbReference type="AlphaFoldDB" id="A0A502F4U0"/>
<dbReference type="InterPro" id="IPR001296">
    <property type="entry name" value="Glyco_trans_1"/>
</dbReference>
<evidence type="ECO:0000259" key="1">
    <source>
        <dbReference type="Pfam" id="PF00534"/>
    </source>
</evidence>
<proteinExistence type="predicted"/>
<keyword evidence="3" id="KW-0808">Transferase</keyword>
<feature type="domain" description="Glycosyltransferase subfamily 4-like N-terminal" evidence="2">
    <location>
        <begin position="30"/>
        <end position="202"/>
    </location>
</feature>
<gene>
    <name evidence="3" type="ORF">EAH89_27530</name>
</gene>
<accession>A0A502F4U0</accession>
<dbReference type="EMBL" id="RCZP01000055">
    <property type="protein sequence ID" value="TPG44254.1"/>
    <property type="molecule type" value="Genomic_DNA"/>
</dbReference>
<keyword evidence="4" id="KW-1185">Reference proteome</keyword>
<dbReference type="GO" id="GO:0016757">
    <property type="term" value="F:glycosyltransferase activity"/>
    <property type="evidence" value="ECO:0007669"/>
    <property type="project" value="InterPro"/>
</dbReference>
<dbReference type="OrthoDB" id="9802525at2"/>
<dbReference type="Pfam" id="PF00534">
    <property type="entry name" value="Glycos_transf_1"/>
    <property type="match status" value="1"/>
</dbReference>
<dbReference type="Gene3D" id="3.40.50.2000">
    <property type="entry name" value="Glycogen Phosphorylase B"/>
    <property type="match status" value="2"/>
</dbReference>
<dbReference type="PANTHER" id="PTHR45947:SF15">
    <property type="entry name" value="TEICHURONIC ACID BIOSYNTHESIS GLYCOSYLTRANSFERASE TUAC-RELATED"/>
    <property type="match status" value="1"/>
</dbReference>
<name>A0A502F4U0_9PROT</name>
<sequence length="394" mass="42663">MLRVLTISTLFPNAARPTFGVFVESQTLALAARDGVEVRVVNPIGRPPFPLDLHPHYRPLRHLPEEETWKGLRVARPPMLTVPGVTGRINPVLLARAVRPVVERWRREGFAFDAMDAQFFYPDGPAAALLAAEFGVPLLIKARGADIHYWGRRRGCRERIMAAAAQARCLLAVSRSLARDMAAMGMEAGKIAVHYTGCDLERFRPRDRAAAKEKLQVRGPLVVSLGSLIPRKGHDLVIEAMAELPSATLLVVGEGPERGRLQKLIERRGLGGRARLVGGMPHGELPGILAAADVMALASESEGLANAWIEALACGTPVVTPDVDGAAEAIDRPAAGRLLRERSPAAIAVAIRSILEAPPAQRAVRESAERFSWERNGQQLHEHLARIAAPAEAA</sequence>
<evidence type="ECO:0000259" key="2">
    <source>
        <dbReference type="Pfam" id="PF13439"/>
    </source>
</evidence>
<organism evidence="3 4">
    <name type="scientific">Muricoccus nepalensis</name>
    <dbReference type="NCBI Taxonomy" id="1854500"/>
    <lineage>
        <taxon>Bacteria</taxon>
        <taxon>Pseudomonadati</taxon>
        <taxon>Pseudomonadota</taxon>
        <taxon>Alphaproteobacteria</taxon>
        <taxon>Acetobacterales</taxon>
        <taxon>Roseomonadaceae</taxon>
        <taxon>Muricoccus</taxon>
    </lineage>
</organism>